<reference evidence="2" key="1">
    <citation type="submission" date="2023-10" db="EMBL/GenBank/DDBJ databases">
        <title>Genome assemblies of two species of porcelain crab, Petrolisthes cinctipes and Petrolisthes manimaculis (Anomura: Porcellanidae).</title>
        <authorList>
            <person name="Angst P."/>
        </authorList>
    </citation>
    <scope>NUCLEOTIDE SEQUENCE</scope>
    <source>
        <strain evidence="2">PB745_01</strain>
        <tissue evidence="2">Gill</tissue>
    </source>
</reference>
<protein>
    <submittedName>
        <fullName evidence="2">Uncharacterized protein</fullName>
    </submittedName>
</protein>
<evidence type="ECO:0000313" key="2">
    <source>
        <dbReference type="EMBL" id="KAK3865398.1"/>
    </source>
</evidence>
<keyword evidence="3" id="KW-1185">Reference proteome</keyword>
<comment type="caution">
    <text evidence="2">The sequence shown here is derived from an EMBL/GenBank/DDBJ whole genome shotgun (WGS) entry which is preliminary data.</text>
</comment>
<evidence type="ECO:0000256" key="1">
    <source>
        <dbReference type="SAM" id="MobiDB-lite"/>
    </source>
</evidence>
<gene>
    <name evidence="2" type="ORF">Pcinc_028985</name>
</gene>
<organism evidence="2 3">
    <name type="scientific">Petrolisthes cinctipes</name>
    <name type="common">Flat porcelain crab</name>
    <dbReference type="NCBI Taxonomy" id="88211"/>
    <lineage>
        <taxon>Eukaryota</taxon>
        <taxon>Metazoa</taxon>
        <taxon>Ecdysozoa</taxon>
        <taxon>Arthropoda</taxon>
        <taxon>Crustacea</taxon>
        <taxon>Multicrustacea</taxon>
        <taxon>Malacostraca</taxon>
        <taxon>Eumalacostraca</taxon>
        <taxon>Eucarida</taxon>
        <taxon>Decapoda</taxon>
        <taxon>Pleocyemata</taxon>
        <taxon>Anomura</taxon>
        <taxon>Galatheoidea</taxon>
        <taxon>Porcellanidae</taxon>
        <taxon>Petrolisthes</taxon>
    </lineage>
</organism>
<name>A0AAE1F2M0_PETCI</name>
<feature type="compositionally biased region" description="Pro residues" evidence="1">
    <location>
        <begin position="137"/>
        <end position="162"/>
    </location>
</feature>
<dbReference type="EMBL" id="JAWQEG010003597">
    <property type="protein sequence ID" value="KAK3865398.1"/>
    <property type="molecule type" value="Genomic_DNA"/>
</dbReference>
<sequence>MCRCECRESCPRHSHNEGYKDDPKLPRATCTITDYEVELVRVTSQKFTDGNVAPQFWTRHLHRSAGGVNDMDVKMERFHPLHIDSAFHPPHLTCHTHPIPPHASLDHLTLAPVPPSVPDHKRGHVVCHQITITPTFLPHPPMPPPPPPPTPPVLPPPPPPPLTSLRLHLSLSPASTSSHLP</sequence>
<proteinExistence type="predicted"/>
<feature type="region of interest" description="Disordered" evidence="1">
    <location>
        <begin position="136"/>
        <end position="181"/>
    </location>
</feature>
<feature type="compositionally biased region" description="Low complexity" evidence="1">
    <location>
        <begin position="163"/>
        <end position="173"/>
    </location>
</feature>
<evidence type="ECO:0000313" key="3">
    <source>
        <dbReference type="Proteomes" id="UP001286313"/>
    </source>
</evidence>
<accession>A0AAE1F2M0</accession>
<dbReference type="Proteomes" id="UP001286313">
    <property type="component" value="Unassembled WGS sequence"/>
</dbReference>
<dbReference type="AlphaFoldDB" id="A0AAE1F2M0"/>